<sequence length="98" mass="10795">MSQHHRRTKHTTHAPKVREQIAARLPLPCVECGHPVHAEQSWHVAHIVPASQGGRTTISNCGPAHSICNLKSGGRMGAAVTNRRRRAVRDSGEGIRKW</sequence>
<feature type="region of interest" description="Disordered" evidence="1">
    <location>
        <begin position="79"/>
        <end position="98"/>
    </location>
</feature>
<keyword evidence="3" id="KW-0540">Nuclease</keyword>
<evidence type="ECO:0000256" key="1">
    <source>
        <dbReference type="SAM" id="MobiDB-lite"/>
    </source>
</evidence>
<keyword evidence="4" id="KW-1185">Reference proteome</keyword>
<protein>
    <submittedName>
        <fullName evidence="3">HNH endonuclease</fullName>
    </submittedName>
</protein>
<dbReference type="Pfam" id="PF01844">
    <property type="entry name" value="HNH"/>
    <property type="match status" value="1"/>
</dbReference>
<feature type="domain" description="HNH nuclease" evidence="2">
    <location>
        <begin position="16"/>
        <end position="70"/>
    </location>
</feature>
<dbReference type="InterPro" id="IPR003615">
    <property type="entry name" value="HNH_nuc"/>
</dbReference>
<dbReference type="Proteomes" id="UP000832097">
    <property type="component" value="Chromosome"/>
</dbReference>
<proteinExistence type="predicted"/>
<dbReference type="RefSeq" id="WP_243554911.1">
    <property type="nucleotide sequence ID" value="NZ_CP094528.1"/>
</dbReference>
<organism evidence="3 4">
    <name type="scientific">Agromyces larvae</name>
    <dbReference type="NCBI Taxonomy" id="2929802"/>
    <lineage>
        <taxon>Bacteria</taxon>
        <taxon>Bacillati</taxon>
        <taxon>Actinomycetota</taxon>
        <taxon>Actinomycetes</taxon>
        <taxon>Micrococcales</taxon>
        <taxon>Microbacteriaceae</taxon>
        <taxon>Agromyces</taxon>
    </lineage>
</organism>
<reference evidence="3 4" key="1">
    <citation type="submission" date="2022-03" db="EMBL/GenBank/DDBJ databases">
        <title>Mucilaginibacter sp. isolated from the gut of Protaetia brevitarsis seulensis larvae.</title>
        <authorList>
            <person name="Won M."/>
            <person name="Kim S.-J."/>
            <person name="Kwon S.-W."/>
        </authorList>
    </citation>
    <scope>NUCLEOTIDE SEQUENCE [LARGE SCALE GENOMIC DNA]</scope>
    <source>
        <strain evidence="3 4">CFWR-12</strain>
    </source>
</reference>
<evidence type="ECO:0000313" key="3">
    <source>
        <dbReference type="EMBL" id="UOE43737.1"/>
    </source>
</evidence>
<gene>
    <name evidence="3" type="ORF">MTO99_16435</name>
</gene>
<dbReference type="EMBL" id="CP094528">
    <property type="protein sequence ID" value="UOE43737.1"/>
    <property type="molecule type" value="Genomic_DNA"/>
</dbReference>
<dbReference type="SMART" id="SM00507">
    <property type="entry name" value="HNHc"/>
    <property type="match status" value="1"/>
</dbReference>
<keyword evidence="3" id="KW-0378">Hydrolase</keyword>
<name>A0ABY4BWY8_9MICO</name>
<feature type="compositionally biased region" description="Basic and acidic residues" evidence="1">
    <location>
        <begin position="88"/>
        <end position="98"/>
    </location>
</feature>
<keyword evidence="3" id="KW-0255">Endonuclease</keyword>
<dbReference type="InterPro" id="IPR002711">
    <property type="entry name" value="HNH"/>
</dbReference>
<dbReference type="GO" id="GO:0004519">
    <property type="term" value="F:endonuclease activity"/>
    <property type="evidence" value="ECO:0007669"/>
    <property type="project" value="UniProtKB-KW"/>
</dbReference>
<dbReference type="CDD" id="cd00085">
    <property type="entry name" value="HNHc"/>
    <property type="match status" value="1"/>
</dbReference>
<evidence type="ECO:0000313" key="4">
    <source>
        <dbReference type="Proteomes" id="UP000832097"/>
    </source>
</evidence>
<dbReference type="Gene3D" id="1.10.30.50">
    <property type="match status" value="1"/>
</dbReference>
<accession>A0ABY4BWY8</accession>
<evidence type="ECO:0000259" key="2">
    <source>
        <dbReference type="SMART" id="SM00507"/>
    </source>
</evidence>